<keyword evidence="4" id="KW-0804">Transcription</keyword>
<dbReference type="Gene3D" id="1.10.10.10">
    <property type="entry name" value="Winged helix-like DNA-binding domain superfamily/Winged helix DNA-binding domain"/>
    <property type="match status" value="1"/>
</dbReference>
<dbReference type="PANTHER" id="PTHR30126">
    <property type="entry name" value="HTH-TYPE TRANSCRIPTIONAL REGULATOR"/>
    <property type="match status" value="1"/>
</dbReference>
<dbReference type="InterPro" id="IPR000847">
    <property type="entry name" value="LysR_HTH_N"/>
</dbReference>
<dbReference type="InterPro" id="IPR036388">
    <property type="entry name" value="WH-like_DNA-bd_sf"/>
</dbReference>
<dbReference type="Pfam" id="PF03466">
    <property type="entry name" value="LysR_substrate"/>
    <property type="match status" value="1"/>
</dbReference>
<dbReference type="RefSeq" id="WP_273950563.1">
    <property type="nucleotide sequence ID" value="NZ_JAQSIP010000003.1"/>
</dbReference>
<comment type="caution">
    <text evidence="6">The sequence shown here is derived from an EMBL/GenBank/DDBJ whole genome shotgun (WGS) entry which is preliminary data.</text>
</comment>
<feature type="domain" description="HTH lysR-type" evidence="5">
    <location>
        <begin position="1"/>
        <end position="58"/>
    </location>
</feature>
<dbReference type="CDD" id="cd05466">
    <property type="entry name" value="PBP2_LTTR_substrate"/>
    <property type="match status" value="1"/>
</dbReference>
<proteinExistence type="inferred from homology"/>
<comment type="similarity">
    <text evidence="1">Belongs to the LysR transcriptional regulatory family.</text>
</comment>
<dbReference type="PROSITE" id="PS50931">
    <property type="entry name" value="HTH_LYSR"/>
    <property type="match status" value="1"/>
</dbReference>
<keyword evidence="3" id="KW-0238">DNA-binding</keyword>
<evidence type="ECO:0000256" key="4">
    <source>
        <dbReference type="ARBA" id="ARBA00023163"/>
    </source>
</evidence>
<dbReference type="InterPro" id="IPR005119">
    <property type="entry name" value="LysR_subst-bd"/>
</dbReference>
<accession>A0ABT5MZ29</accession>
<evidence type="ECO:0000256" key="2">
    <source>
        <dbReference type="ARBA" id="ARBA00023015"/>
    </source>
</evidence>
<dbReference type="PANTHER" id="PTHR30126:SF98">
    <property type="entry name" value="HTH-TYPE TRANSCRIPTIONAL ACTIVATOR BAUR"/>
    <property type="match status" value="1"/>
</dbReference>
<keyword evidence="7" id="KW-1185">Reference proteome</keyword>
<name>A0ABT5MZ29_9BURK</name>
<evidence type="ECO:0000256" key="3">
    <source>
        <dbReference type="ARBA" id="ARBA00023125"/>
    </source>
</evidence>
<dbReference type="PRINTS" id="PR00039">
    <property type="entry name" value="HTHLYSR"/>
</dbReference>
<sequence length="300" mass="32977">MELRQLKHLICLAECGSFSRAAEQLHLTQSALSRSIQALESSLGVPLVDRLGKRNELTPVGHWVTERARRVLFEAHDLQEGLQHLNQAELGTLRVGLGSGPGALLMTPLLQHMARHHPGVKVSVSRGATELQLQALRERQLDALVVDLRRVAPAEDLRIERLTDMQAAFIARAGHPLLRHDASPPFAALLRYPIATTPLSDEVARMLVERYGEAANPEQMVSLRCEDVSSLLDTVAQTDALFLGIRAAARAGIEAGLLAEVRVSPPLQASARFGLITLRGRTESPLMGLLRDFVRRQLHD</sequence>
<dbReference type="Proteomes" id="UP001528673">
    <property type="component" value="Unassembled WGS sequence"/>
</dbReference>
<evidence type="ECO:0000313" key="6">
    <source>
        <dbReference type="EMBL" id="MDD0838599.1"/>
    </source>
</evidence>
<keyword evidence="2" id="KW-0805">Transcription regulation</keyword>
<dbReference type="Gene3D" id="3.40.190.290">
    <property type="match status" value="1"/>
</dbReference>
<reference evidence="6 7" key="1">
    <citation type="submission" date="2023-02" db="EMBL/GenBank/DDBJ databases">
        <title>Bacterial whole genomic sequence of Curvibacter sp. HBC61.</title>
        <authorList>
            <person name="Le V."/>
            <person name="Ko S.-R."/>
            <person name="Ahn C.-Y."/>
            <person name="Oh H.-M."/>
        </authorList>
    </citation>
    <scope>NUCLEOTIDE SEQUENCE [LARGE SCALE GENOMIC DNA]</scope>
    <source>
        <strain evidence="6 7">HBC61</strain>
    </source>
</reference>
<evidence type="ECO:0000259" key="5">
    <source>
        <dbReference type="PROSITE" id="PS50931"/>
    </source>
</evidence>
<dbReference type="InterPro" id="IPR036390">
    <property type="entry name" value="WH_DNA-bd_sf"/>
</dbReference>
<dbReference type="EMBL" id="JAQSIP010000003">
    <property type="protein sequence ID" value="MDD0838599.1"/>
    <property type="molecule type" value="Genomic_DNA"/>
</dbReference>
<evidence type="ECO:0000313" key="7">
    <source>
        <dbReference type="Proteomes" id="UP001528673"/>
    </source>
</evidence>
<dbReference type="SUPFAM" id="SSF46785">
    <property type="entry name" value="Winged helix' DNA-binding domain"/>
    <property type="match status" value="1"/>
</dbReference>
<protein>
    <submittedName>
        <fullName evidence="6">LysR family transcriptional regulator</fullName>
    </submittedName>
</protein>
<dbReference type="SUPFAM" id="SSF53850">
    <property type="entry name" value="Periplasmic binding protein-like II"/>
    <property type="match status" value="1"/>
</dbReference>
<gene>
    <name evidence="6" type="ORF">PSQ40_08450</name>
</gene>
<organism evidence="6 7">
    <name type="scientific">Curvibacter cyanobacteriorum</name>
    <dbReference type="NCBI Taxonomy" id="3026422"/>
    <lineage>
        <taxon>Bacteria</taxon>
        <taxon>Pseudomonadati</taxon>
        <taxon>Pseudomonadota</taxon>
        <taxon>Betaproteobacteria</taxon>
        <taxon>Burkholderiales</taxon>
        <taxon>Comamonadaceae</taxon>
        <taxon>Curvibacter</taxon>
    </lineage>
</organism>
<evidence type="ECO:0000256" key="1">
    <source>
        <dbReference type="ARBA" id="ARBA00009437"/>
    </source>
</evidence>
<dbReference type="Pfam" id="PF00126">
    <property type="entry name" value="HTH_1"/>
    <property type="match status" value="1"/>
</dbReference>